<dbReference type="InterPro" id="IPR050172">
    <property type="entry name" value="SsuD_RutA_monooxygenase"/>
</dbReference>
<keyword evidence="1" id="KW-0285">Flavoprotein</keyword>
<evidence type="ECO:0000256" key="4">
    <source>
        <dbReference type="ARBA" id="ARBA00023033"/>
    </source>
</evidence>
<evidence type="ECO:0000256" key="1">
    <source>
        <dbReference type="ARBA" id="ARBA00022630"/>
    </source>
</evidence>
<dbReference type="PANTHER" id="PTHR42847:SF4">
    <property type="entry name" value="ALKANESULFONATE MONOOXYGENASE-RELATED"/>
    <property type="match status" value="1"/>
</dbReference>
<reference evidence="6 7" key="1">
    <citation type="journal article" date="2014" name="Genome Announc.">
        <title>Draft Genome Sequence of Propane- and Butane-Oxidizing Actinobacterium Rhodococcus ruber IEGM 231.</title>
        <authorList>
            <person name="Ivshina I.B."/>
            <person name="Kuyukina M.S."/>
            <person name="Krivoruchko A.V."/>
            <person name="Barbe V."/>
            <person name="Fischer C."/>
        </authorList>
    </citation>
    <scope>NUCLEOTIDE SEQUENCE [LARGE SCALE GENOMIC DNA]</scope>
</reference>
<dbReference type="OrthoDB" id="7903015at2"/>
<sequence length="358" mass="40276">MDLGVILGDVHTTLSPREHLDGLLRQVEAAQRNGVRYIVMGHHYIYGNLRWLQPIPTLARIAAELDPGVKIGTMVVQVPLFHPVALAEELATLDILTRGNLIVGAGAGYRREEFTAFGVDFDQRFAMMDEALQIVRMMWTQDEVDFHGRFWRLDGVKTHIRPWQDPHPPIWIGALRDSGVRRSARLGDAWPVTPETPTEDMHRMFGVYAAARRRHGRPPVARHPLRREIVPGATTEDAFRRFEFMARDRLLAYAQRELATRDATALTERFRQVAAKEAIIGTADDCLDQLRTLAAQVPVDPVIVRAQWPDMTADDVVAYLDDLGRDIVPGMREIVPVDARAVVDHSEIPHPGPTGAPR</sequence>
<evidence type="ECO:0000256" key="2">
    <source>
        <dbReference type="ARBA" id="ARBA00022643"/>
    </source>
</evidence>
<dbReference type="eggNOG" id="COG2141">
    <property type="taxonomic scope" value="Bacteria"/>
</dbReference>
<dbReference type="InterPro" id="IPR036661">
    <property type="entry name" value="Luciferase-like_sf"/>
</dbReference>
<dbReference type="Gene3D" id="3.20.20.30">
    <property type="entry name" value="Luciferase-like domain"/>
    <property type="match status" value="1"/>
</dbReference>
<keyword evidence="3" id="KW-0560">Oxidoreductase</keyword>
<keyword evidence="4" id="KW-0503">Monooxygenase</keyword>
<dbReference type="AlphaFoldDB" id="A0A098BJY9"/>
<dbReference type="RefSeq" id="WP_040271077.1">
    <property type="nucleotide sequence ID" value="NZ_JAJNCM010000001.1"/>
</dbReference>
<name>A0A098BJY9_9NOCA</name>
<dbReference type="GO" id="GO:0046306">
    <property type="term" value="P:alkanesulfonate catabolic process"/>
    <property type="evidence" value="ECO:0007669"/>
    <property type="project" value="TreeGrafter"/>
</dbReference>
<dbReference type="InterPro" id="IPR011251">
    <property type="entry name" value="Luciferase-like_dom"/>
</dbReference>
<dbReference type="Pfam" id="PF00296">
    <property type="entry name" value="Bac_luciferase"/>
    <property type="match status" value="1"/>
</dbReference>
<evidence type="ECO:0000313" key="7">
    <source>
        <dbReference type="Proteomes" id="UP000042997"/>
    </source>
</evidence>
<dbReference type="EMBL" id="CCSD01000047">
    <property type="protein sequence ID" value="CDZ87996.1"/>
    <property type="molecule type" value="Genomic_DNA"/>
</dbReference>
<gene>
    <name evidence="6" type="ORF">RHRU231_370013</name>
</gene>
<dbReference type="SUPFAM" id="SSF51679">
    <property type="entry name" value="Bacterial luciferase-like"/>
    <property type="match status" value="1"/>
</dbReference>
<feature type="domain" description="Luciferase-like" evidence="5">
    <location>
        <begin position="6"/>
        <end position="294"/>
    </location>
</feature>
<dbReference type="PANTHER" id="PTHR42847">
    <property type="entry name" value="ALKANESULFONATE MONOOXYGENASE"/>
    <property type="match status" value="1"/>
</dbReference>
<protein>
    <recommendedName>
        <fullName evidence="5">Luciferase-like domain-containing protein</fullName>
    </recommendedName>
</protein>
<dbReference type="Proteomes" id="UP000042997">
    <property type="component" value="Unassembled WGS sequence"/>
</dbReference>
<evidence type="ECO:0000259" key="5">
    <source>
        <dbReference type="Pfam" id="PF00296"/>
    </source>
</evidence>
<accession>A0A098BJY9</accession>
<proteinExistence type="predicted"/>
<organism evidence="6 7">
    <name type="scientific">Rhodococcus ruber</name>
    <dbReference type="NCBI Taxonomy" id="1830"/>
    <lineage>
        <taxon>Bacteria</taxon>
        <taxon>Bacillati</taxon>
        <taxon>Actinomycetota</taxon>
        <taxon>Actinomycetes</taxon>
        <taxon>Mycobacteriales</taxon>
        <taxon>Nocardiaceae</taxon>
        <taxon>Rhodococcus</taxon>
    </lineage>
</organism>
<keyword evidence="2" id="KW-0288">FMN</keyword>
<dbReference type="GO" id="GO:0008726">
    <property type="term" value="F:alkanesulfonate monooxygenase activity"/>
    <property type="evidence" value="ECO:0007669"/>
    <property type="project" value="TreeGrafter"/>
</dbReference>
<evidence type="ECO:0000313" key="6">
    <source>
        <dbReference type="EMBL" id="CDZ87996.1"/>
    </source>
</evidence>
<evidence type="ECO:0000256" key="3">
    <source>
        <dbReference type="ARBA" id="ARBA00023002"/>
    </source>
</evidence>